<dbReference type="AlphaFoldDB" id="A0A5B2VRV7"/>
<dbReference type="EMBL" id="VUOC01000004">
    <property type="protein sequence ID" value="KAA2240982.1"/>
    <property type="molecule type" value="Genomic_DNA"/>
</dbReference>
<reference evidence="1 2" key="1">
    <citation type="submission" date="2019-09" db="EMBL/GenBank/DDBJ databases">
        <title>Chitinophaga ginsengihumi sp. nov., isolated from soil of ginseng rhizosphere.</title>
        <authorList>
            <person name="Lee J."/>
        </authorList>
    </citation>
    <scope>NUCLEOTIDE SEQUENCE [LARGE SCALE GENOMIC DNA]</scope>
    <source>
        <strain evidence="1 2">BN140078</strain>
    </source>
</reference>
<sequence>MRTKATKTPYNYHELLQALEQQGKNIYGRHFAVQDIDRPVILKLLAYFLQDEQVALIEGIDLHKGILLTGRIGCGKTSLINLMRLITQEDYKPIIISCRQICFEFGKDGFDIIRRYSTSSFYPYTSMPRVYCFDDLGLETNVTHWGSTCNVTAEILLSRYDLFISHKMITHVTTNLNSNELEGIYGNRLRSRMRAMFNLIAFPSETTDKRR</sequence>
<name>A0A5B2VRV7_9BACT</name>
<evidence type="ECO:0000313" key="1">
    <source>
        <dbReference type="EMBL" id="KAA2240982.1"/>
    </source>
</evidence>
<proteinExistence type="predicted"/>
<keyword evidence="2" id="KW-1185">Reference proteome</keyword>
<accession>A0A5B2VRV7</accession>
<dbReference type="InterPro" id="IPR027417">
    <property type="entry name" value="P-loop_NTPase"/>
</dbReference>
<dbReference type="Proteomes" id="UP000324611">
    <property type="component" value="Unassembled WGS sequence"/>
</dbReference>
<gene>
    <name evidence="1" type="ORF">F0L74_29535</name>
</gene>
<reference evidence="1 2" key="2">
    <citation type="submission" date="2019-09" db="EMBL/GenBank/DDBJ databases">
        <authorList>
            <person name="Jin C."/>
        </authorList>
    </citation>
    <scope>NUCLEOTIDE SEQUENCE [LARGE SCALE GENOMIC DNA]</scope>
    <source>
        <strain evidence="1 2">BN140078</strain>
    </source>
</reference>
<protein>
    <submittedName>
        <fullName evidence="1">ATPase</fullName>
    </submittedName>
</protein>
<evidence type="ECO:0000313" key="2">
    <source>
        <dbReference type="Proteomes" id="UP000324611"/>
    </source>
</evidence>
<dbReference type="SUPFAM" id="SSF52540">
    <property type="entry name" value="P-loop containing nucleoside triphosphate hydrolases"/>
    <property type="match status" value="1"/>
</dbReference>
<dbReference type="Gene3D" id="3.40.50.300">
    <property type="entry name" value="P-loop containing nucleotide triphosphate hydrolases"/>
    <property type="match status" value="1"/>
</dbReference>
<comment type="caution">
    <text evidence="1">The sequence shown here is derived from an EMBL/GenBank/DDBJ whole genome shotgun (WGS) entry which is preliminary data.</text>
</comment>
<organism evidence="1 2">
    <name type="scientific">Chitinophaga agrisoli</name>
    <dbReference type="NCBI Taxonomy" id="2607653"/>
    <lineage>
        <taxon>Bacteria</taxon>
        <taxon>Pseudomonadati</taxon>
        <taxon>Bacteroidota</taxon>
        <taxon>Chitinophagia</taxon>
        <taxon>Chitinophagales</taxon>
        <taxon>Chitinophagaceae</taxon>
        <taxon>Chitinophaga</taxon>
    </lineage>
</organism>